<accession>A0AAV7NN94</accession>
<organism evidence="1 2">
    <name type="scientific">Pleurodeles waltl</name>
    <name type="common">Iberian ribbed newt</name>
    <dbReference type="NCBI Taxonomy" id="8319"/>
    <lineage>
        <taxon>Eukaryota</taxon>
        <taxon>Metazoa</taxon>
        <taxon>Chordata</taxon>
        <taxon>Craniata</taxon>
        <taxon>Vertebrata</taxon>
        <taxon>Euteleostomi</taxon>
        <taxon>Amphibia</taxon>
        <taxon>Batrachia</taxon>
        <taxon>Caudata</taxon>
        <taxon>Salamandroidea</taxon>
        <taxon>Salamandridae</taxon>
        <taxon>Pleurodelinae</taxon>
        <taxon>Pleurodeles</taxon>
    </lineage>
</organism>
<comment type="caution">
    <text evidence="1">The sequence shown here is derived from an EMBL/GenBank/DDBJ whole genome shotgun (WGS) entry which is preliminary data.</text>
</comment>
<keyword evidence="2" id="KW-1185">Reference proteome</keyword>
<name>A0AAV7NN94_PLEWA</name>
<sequence length="152" mass="17364">MRSGSLLLLPEGNVWFVLPDANWGQLQTRIQKTVRVSFLYYRRLAFGIYHNSAAALQKAKKVKMPPKGAKNVTLSGRGKPPNPVSLETIYQSIMEHREESKSESRRTQLACRKMQIQIRRVGKTCSEFTTRMEEVETRISHLEDEAGSQQVT</sequence>
<protein>
    <submittedName>
        <fullName evidence="1">Uncharacterized protein</fullName>
    </submittedName>
</protein>
<proteinExistence type="predicted"/>
<dbReference type="EMBL" id="JANPWB010000012">
    <property type="protein sequence ID" value="KAJ1116996.1"/>
    <property type="molecule type" value="Genomic_DNA"/>
</dbReference>
<dbReference type="AlphaFoldDB" id="A0AAV7NN94"/>
<evidence type="ECO:0000313" key="1">
    <source>
        <dbReference type="EMBL" id="KAJ1116996.1"/>
    </source>
</evidence>
<reference evidence="1" key="1">
    <citation type="journal article" date="2022" name="bioRxiv">
        <title>Sequencing and chromosome-scale assembly of the giantPleurodeles waltlgenome.</title>
        <authorList>
            <person name="Brown T."/>
            <person name="Elewa A."/>
            <person name="Iarovenko S."/>
            <person name="Subramanian E."/>
            <person name="Araus A.J."/>
            <person name="Petzold A."/>
            <person name="Susuki M."/>
            <person name="Suzuki K.-i.T."/>
            <person name="Hayashi T."/>
            <person name="Toyoda A."/>
            <person name="Oliveira C."/>
            <person name="Osipova E."/>
            <person name="Leigh N.D."/>
            <person name="Simon A."/>
            <person name="Yun M.H."/>
        </authorList>
    </citation>
    <scope>NUCLEOTIDE SEQUENCE</scope>
    <source>
        <strain evidence="1">20211129_DDA</strain>
        <tissue evidence="1">Liver</tissue>
    </source>
</reference>
<dbReference type="Proteomes" id="UP001066276">
    <property type="component" value="Chromosome 8"/>
</dbReference>
<gene>
    <name evidence="1" type="ORF">NDU88_005197</name>
</gene>
<evidence type="ECO:0000313" key="2">
    <source>
        <dbReference type="Proteomes" id="UP001066276"/>
    </source>
</evidence>